<dbReference type="InterPro" id="IPR015655">
    <property type="entry name" value="PP2C"/>
</dbReference>
<evidence type="ECO:0000313" key="4">
    <source>
        <dbReference type="Proteomes" id="UP000319731"/>
    </source>
</evidence>
<dbReference type="GO" id="GO:0004722">
    <property type="term" value="F:protein serine/threonine phosphatase activity"/>
    <property type="evidence" value="ECO:0007669"/>
    <property type="project" value="InterPro"/>
</dbReference>
<feature type="domain" description="PPM-type phosphatase" evidence="2">
    <location>
        <begin position="144"/>
        <end position="694"/>
    </location>
</feature>
<name>A0A507C5B2_9FUNG</name>
<dbReference type="SUPFAM" id="SSF81606">
    <property type="entry name" value="PP2C-like"/>
    <property type="match status" value="1"/>
</dbReference>
<accession>A0A507C5B2</accession>
<dbReference type="AlphaFoldDB" id="A0A507C5B2"/>
<dbReference type="OrthoDB" id="2145232at2759"/>
<protein>
    <recommendedName>
        <fullName evidence="2">PPM-type phosphatase domain-containing protein</fullName>
    </recommendedName>
</protein>
<dbReference type="InterPro" id="IPR036457">
    <property type="entry name" value="PPM-type-like_dom_sf"/>
</dbReference>
<evidence type="ECO:0000256" key="1">
    <source>
        <dbReference type="SAM" id="MobiDB-lite"/>
    </source>
</evidence>
<dbReference type="PANTHER" id="PTHR13832:SF827">
    <property type="entry name" value="PROTEIN PHOSPHATASE 1L"/>
    <property type="match status" value="1"/>
</dbReference>
<feature type="region of interest" description="Disordered" evidence="1">
    <location>
        <begin position="138"/>
        <end position="157"/>
    </location>
</feature>
<gene>
    <name evidence="3" type="ORF">SmJEL517_g01283</name>
</gene>
<dbReference type="Gene3D" id="3.60.40.10">
    <property type="entry name" value="PPM-type phosphatase domain"/>
    <property type="match status" value="1"/>
</dbReference>
<evidence type="ECO:0000313" key="3">
    <source>
        <dbReference type="EMBL" id="TPX36740.1"/>
    </source>
</evidence>
<dbReference type="STRING" id="1806994.A0A507C5B2"/>
<dbReference type="GeneID" id="42002508"/>
<dbReference type="PROSITE" id="PS51746">
    <property type="entry name" value="PPM_2"/>
    <property type="match status" value="1"/>
</dbReference>
<dbReference type="EMBL" id="QEAO01000004">
    <property type="protein sequence ID" value="TPX36740.1"/>
    <property type="molecule type" value="Genomic_DNA"/>
</dbReference>
<dbReference type="PANTHER" id="PTHR13832">
    <property type="entry name" value="PROTEIN PHOSPHATASE 2C"/>
    <property type="match status" value="1"/>
</dbReference>
<dbReference type="SMART" id="SM00332">
    <property type="entry name" value="PP2Cc"/>
    <property type="match status" value="1"/>
</dbReference>
<dbReference type="RefSeq" id="XP_031026954.1">
    <property type="nucleotide sequence ID" value="XM_031167211.1"/>
</dbReference>
<feature type="compositionally biased region" description="Low complexity" evidence="1">
    <location>
        <begin position="513"/>
        <end position="538"/>
    </location>
</feature>
<comment type="caution">
    <text evidence="3">The sequence shown here is derived from an EMBL/GenBank/DDBJ whole genome shotgun (WGS) entry which is preliminary data.</text>
</comment>
<dbReference type="Proteomes" id="UP000319731">
    <property type="component" value="Unassembled WGS sequence"/>
</dbReference>
<dbReference type="Pfam" id="PF00481">
    <property type="entry name" value="PP2C"/>
    <property type="match status" value="1"/>
</dbReference>
<evidence type="ECO:0000259" key="2">
    <source>
        <dbReference type="PROSITE" id="PS51746"/>
    </source>
</evidence>
<feature type="region of interest" description="Disordered" evidence="1">
    <location>
        <begin position="482"/>
        <end position="541"/>
    </location>
</feature>
<sequence length="702" mass="77872">MADVAVTETTVHDQHPASGKVFPEEEEFTAGVGDSLQRFDTIPDLAPPINKKRRRTGASWASKLSAALSSPFARMANCGPVFTRQRKSNAVFRVEYACKGAGINAPSREDRVVVIEDYESFVRDGYAAYDTRKFGDVKPGPPPSSSFKTPEITGSHPEQTPVENFKLFAVFDGHCGAIASTFMQYRFPYELAGTTEFHNGDYKQALTVAFQRAHAALLECKSYAPEAPSNDFSSGCTASVVLVTPTVTYFAMVGDSPIMIWKQNQPNPELLFKEHDAGMLFILILVGKTVIELTILKTALLDNPNIFPQIVGSNMFLVMVREVDLHNVYYIVTSAGMRAKLLDLAAASSADEHDSVVVTPQPNGVSVVVPEDVEESIDSDEQGKDTAVMEKDGDTEKTMIHDEKALEAIKPPEFSAIPGADEEDEEIQFDDLRIGMSALNVFGTLGDSFYDPQVFNTFIDELVVFRQDRVWRYNNHVEKVKTNPAELDPKKRRSTGDGTSRKTPKRNRKDTPESTVPISSSVSPTIGTTPDGTTPISPVSATGPQVPSVKFAFEKMTSLSDLEGVNPLEFPYSELREWMLARPAWGFLSKHLSLLKKETQMSRVLLSAVRGLDHRHHLASPGLVRVPDVTSIPNHELRSFVVASDGVIRFFKRFKKVFQEIISRNAETPEKCVEEMMNNLKWLRDDRSIIVCRFGIKLPQPV</sequence>
<dbReference type="InterPro" id="IPR001932">
    <property type="entry name" value="PPM-type_phosphatase-like_dom"/>
</dbReference>
<reference evidence="3 4" key="1">
    <citation type="journal article" date="2019" name="Sci. Rep.">
        <title>Comparative genomics of chytrid fungi reveal insights into the obligate biotrophic and pathogenic lifestyle of Synchytrium endobioticum.</title>
        <authorList>
            <person name="van de Vossenberg B.T.L.H."/>
            <person name="Warris S."/>
            <person name="Nguyen H.D.T."/>
            <person name="van Gent-Pelzer M.P.E."/>
            <person name="Joly D.L."/>
            <person name="van de Geest H.C."/>
            <person name="Bonants P.J.M."/>
            <person name="Smith D.S."/>
            <person name="Levesque C.A."/>
            <person name="van der Lee T.A.J."/>
        </authorList>
    </citation>
    <scope>NUCLEOTIDE SEQUENCE [LARGE SCALE GENOMIC DNA]</scope>
    <source>
        <strain evidence="3 4">JEL517</strain>
    </source>
</reference>
<organism evidence="3 4">
    <name type="scientific">Synchytrium microbalum</name>
    <dbReference type="NCBI Taxonomy" id="1806994"/>
    <lineage>
        <taxon>Eukaryota</taxon>
        <taxon>Fungi</taxon>
        <taxon>Fungi incertae sedis</taxon>
        <taxon>Chytridiomycota</taxon>
        <taxon>Chytridiomycota incertae sedis</taxon>
        <taxon>Chytridiomycetes</taxon>
        <taxon>Synchytriales</taxon>
        <taxon>Synchytriaceae</taxon>
        <taxon>Synchytrium</taxon>
    </lineage>
</organism>
<keyword evidence="4" id="KW-1185">Reference proteome</keyword>
<proteinExistence type="predicted"/>